<evidence type="ECO:0000256" key="6">
    <source>
        <dbReference type="ARBA" id="ARBA00022989"/>
    </source>
</evidence>
<protein>
    <submittedName>
        <fullName evidence="15">Vomeronasal type-2 receptor 116</fullName>
    </submittedName>
</protein>
<dbReference type="InterPro" id="IPR011500">
    <property type="entry name" value="GPCR_3_9-Cys_dom"/>
</dbReference>
<dbReference type="InterPro" id="IPR028082">
    <property type="entry name" value="Peripla_BP_I"/>
</dbReference>
<evidence type="ECO:0000256" key="1">
    <source>
        <dbReference type="ARBA" id="ARBA00004651"/>
    </source>
</evidence>
<dbReference type="GeneID" id="100754540"/>
<dbReference type="AlphaFoldDB" id="A0A9J7GL15"/>
<dbReference type="RefSeq" id="XP_027289754.1">
    <property type="nucleotide sequence ID" value="XM_027433953.1"/>
</dbReference>
<evidence type="ECO:0000313" key="14">
    <source>
        <dbReference type="Proteomes" id="UP001108280"/>
    </source>
</evidence>
<dbReference type="GO" id="GO:0005886">
    <property type="term" value="C:plasma membrane"/>
    <property type="evidence" value="ECO:0007669"/>
    <property type="project" value="UniProtKB-SubCell"/>
</dbReference>
<dbReference type="InterPro" id="IPR004073">
    <property type="entry name" value="GPCR_3_vmron_rcpt_2"/>
</dbReference>
<feature type="transmembrane region" description="Helical" evidence="12">
    <location>
        <begin position="692"/>
        <end position="710"/>
    </location>
</feature>
<feature type="transmembrane region" description="Helical" evidence="12">
    <location>
        <begin position="741"/>
        <end position="759"/>
    </location>
</feature>
<evidence type="ECO:0000256" key="4">
    <source>
        <dbReference type="ARBA" id="ARBA00022692"/>
    </source>
</evidence>
<evidence type="ECO:0000256" key="7">
    <source>
        <dbReference type="ARBA" id="ARBA00023040"/>
    </source>
</evidence>
<feature type="transmembrane region" description="Helical" evidence="12">
    <location>
        <begin position="577"/>
        <end position="596"/>
    </location>
</feature>
<dbReference type="Pfam" id="PF01094">
    <property type="entry name" value="ANF_receptor"/>
    <property type="match status" value="1"/>
</dbReference>
<feature type="transmembrane region" description="Helical" evidence="12">
    <location>
        <begin position="803"/>
        <end position="826"/>
    </location>
</feature>
<evidence type="ECO:0000256" key="2">
    <source>
        <dbReference type="ARBA" id="ARBA00007242"/>
    </source>
</evidence>
<keyword evidence="3" id="KW-1003">Cell membrane</keyword>
<evidence type="ECO:0000256" key="10">
    <source>
        <dbReference type="ARBA" id="ARBA00023180"/>
    </source>
</evidence>
<dbReference type="PRINTS" id="PR00248">
    <property type="entry name" value="GPCRMGR"/>
</dbReference>
<feature type="transmembrane region" description="Helical" evidence="12">
    <location>
        <begin position="647"/>
        <end position="671"/>
    </location>
</feature>
<dbReference type="InterPro" id="IPR038550">
    <property type="entry name" value="GPCR_3_9-Cys_sf"/>
</dbReference>
<dbReference type="FunFam" id="2.10.50.30:FF:000002">
    <property type="entry name" value="Vomeronasal 2 receptor, h1"/>
    <property type="match status" value="1"/>
</dbReference>
<evidence type="ECO:0000256" key="3">
    <source>
        <dbReference type="ARBA" id="ARBA00022475"/>
    </source>
</evidence>
<dbReference type="Pfam" id="PF00003">
    <property type="entry name" value="7tm_3"/>
    <property type="match status" value="1"/>
</dbReference>
<gene>
    <name evidence="15" type="primary">LOC100754540</name>
</gene>
<dbReference type="Gene3D" id="2.10.50.30">
    <property type="entry name" value="GPCR, family 3, nine cysteines domain"/>
    <property type="match status" value="1"/>
</dbReference>
<dbReference type="FunFam" id="3.40.50.2300:FF:000024">
    <property type="entry name" value="Vomeronasal 2, receptor 73"/>
    <property type="match status" value="1"/>
</dbReference>
<reference evidence="15" key="3">
    <citation type="submission" date="2025-08" db="UniProtKB">
        <authorList>
            <consortium name="RefSeq"/>
        </authorList>
    </citation>
    <scope>IDENTIFICATION</scope>
    <source>
        <strain evidence="15">17A/GY</strain>
        <tissue evidence="15">Liver</tissue>
    </source>
</reference>
<dbReference type="Proteomes" id="UP001108280">
    <property type="component" value="Chromosome 9"/>
</dbReference>
<reference evidence="14" key="2">
    <citation type="journal article" date="2020" name="Biotechnol. Bioeng.">
        <title>Chromosome-scale scaffolds for the Chinese hamster reference genome assembly to facilitate the study of the CHO epigenome.</title>
        <authorList>
            <person name="Hilliard W."/>
            <person name="MacDonald M."/>
            <person name="Lee K.H."/>
        </authorList>
    </citation>
    <scope>NUCLEOTIDE SEQUENCE [LARGE SCALE GENOMIC DNA]</scope>
    <source>
        <strain evidence="14">17A/GY</strain>
    </source>
</reference>
<dbReference type="PRINTS" id="PR01535">
    <property type="entry name" value="VOMERONASL2R"/>
</dbReference>
<dbReference type="Gene3D" id="3.40.50.2300">
    <property type="match status" value="2"/>
</dbReference>
<evidence type="ECO:0000259" key="13">
    <source>
        <dbReference type="PROSITE" id="PS50259"/>
    </source>
</evidence>
<reference evidence="14" key="1">
    <citation type="journal article" date="2018" name="Biotechnol. Bioeng.">
        <title>A reference genome of the Chinese hamster based on a hybrid assembly strategy.</title>
        <authorList>
            <person name="Rupp O."/>
            <person name="MacDonald M.L."/>
            <person name="Li S."/>
            <person name="Dhiman H."/>
            <person name="Polson S."/>
            <person name="Griep S."/>
            <person name="Heffner K."/>
            <person name="Hernandez I."/>
            <person name="Brinkrolf K."/>
            <person name="Jadhav V."/>
            <person name="Samoudi M."/>
            <person name="Hao H."/>
            <person name="Kingham B."/>
            <person name="Goesmann A."/>
            <person name="Betenbaugh M.J."/>
            <person name="Lewis N.E."/>
            <person name="Borth N."/>
            <person name="Lee K.H."/>
        </authorList>
    </citation>
    <scope>NUCLEOTIDE SEQUENCE [LARGE SCALE GENOMIC DNA]</scope>
    <source>
        <strain evidence="14">17A/GY</strain>
    </source>
</reference>
<dbReference type="GO" id="GO:0004930">
    <property type="term" value="F:G protein-coupled receptor activity"/>
    <property type="evidence" value="ECO:0007669"/>
    <property type="project" value="UniProtKB-KW"/>
</dbReference>
<dbReference type="OrthoDB" id="5984008at2759"/>
<evidence type="ECO:0000256" key="12">
    <source>
        <dbReference type="SAM" id="Phobius"/>
    </source>
</evidence>
<dbReference type="PANTHER" id="PTHR24061:SF492">
    <property type="entry name" value="VOMERONASAL 2, RECEPTOR 101-RELATED"/>
    <property type="match status" value="1"/>
</dbReference>
<dbReference type="CDD" id="cd06365">
    <property type="entry name" value="PBP1_pheromone_receptor"/>
    <property type="match status" value="1"/>
</dbReference>
<dbReference type="CDD" id="cd15283">
    <property type="entry name" value="7tmC_V2R_pheromone"/>
    <property type="match status" value="1"/>
</dbReference>
<name>A0A9J7GL15_CRIGR</name>
<evidence type="ECO:0000256" key="8">
    <source>
        <dbReference type="ARBA" id="ARBA00023136"/>
    </source>
</evidence>
<keyword evidence="7" id="KW-0297">G-protein coupled receptor</keyword>
<keyword evidence="4 12" id="KW-0812">Transmembrane</keyword>
<dbReference type="InterPro" id="IPR000337">
    <property type="entry name" value="GPCR_3"/>
</dbReference>
<feature type="domain" description="G-protein coupled receptors family 3 profile" evidence="13">
    <location>
        <begin position="577"/>
        <end position="841"/>
    </location>
</feature>
<keyword evidence="6 12" id="KW-1133">Transmembrane helix</keyword>
<comment type="subcellular location">
    <subcellularLocation>
        <location evidence="1">Cell membrane</location>
        <topology evidence="1">Multi-pass membrane protein</topology>
    </subcellularLocation>
</comment>
<dbReference type="PROSITE" id="PS50259">
    <property type="entry name" value="G_PROTEIN_RECEP_F3_4"/>
    <property type="match status" value="1"/>
</dbReference>
<dbReference type="InterPro" id="IPR000068">
    <property type="entry name" value="GPCR_3_Ca_sens_rcpt-rel"/>
</dbReference>
<keyword evidence="5" id="KW-0732">Signal</keyword>
<feature type="transmembrane region" description="Helical" evidence="12">
    <location>
        <begin position="771"/>
        <end position="791"/>
    </location>
</feature>
<dbReference type="InterPro" id="IPR001828">
    <property type="entry name" value="ANF_lig-bd_rcpt"/>
</dbReference>
<keyword evidence="8 12" id="KW-0472">Membrane</keyword>
<dbReference type="PANTHER" id="PTHR24061">
    <property type="entry name" value="CALCIUM-SENSING RECEPTOR-RELATED"/>
    <property type="match status" value="1"/>
</dbReference>
<dbReference type="FunFam" id="3.40.50.2300:FF:000123">
    <property type="entry name" value="Vomeronasal 2, receptor 105"/>
    <property type="match status" value="1"/>
</dbReference>
<feature type="transmembrane region" description="Helical" evidence="12">
    <location>
        <begin position="617"/>
        <end position="635"/>
    </location>
</feature>
<evidence type="ECO:0000256" key="9">
    <source>
        <dbReference type="ARBA" id="ARBA00023170"/>
    </source>
</evidence>
<keyword evidence="11" id="KW-0807">Transducer</keyword>
<dbReference type="SUPFAM" id="SSF53822">
    <property type="entry name" value="Periplasmic binding protein-like I"/>
    <property type="match status" value="1"/>
</dbReference>
<accession>A0A9J7GL15</accession>
<evidence type="ECO:0000256" key="11">
    <source>
        <dbReference type="ARBA" id="ARBA00023224"/>
    </source>
</evidence>
<evidence type="ECO:0000256" key="5">
    <source>
        <dbReference type="ARBA" id="ARBA00022729"/>
    </source>
</evidence>
<evidence type="ECO:0000313" key="15">
    <source>
        <dbReference type="RefSeq" id="XP_027289754.1"/>
    </source>
</evidence>
<proteinExistence type="inferred from homology"/>
<sequence length="851" mass="97179">MIIFNPCYICAYNSSECYVRIKDDFHHKGDVDIGAFFQIHSFYTGNKVPHSYVPYYFNDVYLQYNFKNYQFVLALLFAIEEINRNLSLLPNISLGFHFHNVPQGEKNILAQVLIWLTGQSIPPLNYNCVKEIKSAAALTGPSWATSAHIGTVLHLYKFPQLTIGPFDSILSDQSQFNSLYQLAPKGTSLSLAMVSLMVHFGWNWVGLLLPDDHRGTEFLSDLRKNMEKNRVCIAFVEMITSTWTSFTYKFWPNFGKIQESLANIIIIYGDNESLQGLMVNIGKQSLTRKVWVMNSQWDATNHADYFLLDSFHGSLIFSRQYEEIVGFPNFIKTVNPFKYPEDIYLPKLWFLFFKCSFSELDCQLSEKCQLNASLEFLPRHIFDMAMSEESYNIYKAVYTFAHSLHEMSLHQVQMQSFENRKEMAFFPWMLHPFLRNNYARDNMALHWKQELDDKYDIVNFWNFPKGLGLKVKVGTFLPNAPKGHQLSLSEQLIQWPKIYSEIPQSSCSESCRPGFRKVALEGKAVCCYGCIPCPGNEISNETDMDQCVKCPESHYANTEKKHCLQKVVSFLDYKDPLGMSLTTIALCLSVLTVVVLQLFVRNRDTPIVKANNRTLSYTLLITLIICFLCTFLFIGHLNTTICILQQIIFGGAFTVALATVLAKAITVVIAFKVTFPSRVVRWLIISKATNSIIPICTMMYLVLCAIWLGTSPPFLDQDAHAEHGHVIIMCNKGSAFAFHGVLGYLCSLALGSYTMAFLSRNLPDTFNEAKFLSFSMLVFFCVWLTFLPVYHSTKGKVMVAMEVFSILASSAALLGLIFAPKCYIILIRPDKNSLHHIRNRPHSRRNKPIKT</sequence>
<dbReference type="KEGG" id="cge:100754540"/>
<organism evidence="14 15">
    <name type="scientific">Cricetulus griseus</name>
    <name type="common">Chinese hamster</name>
    <name type="synonym">Cricetulus barabensis griseus</name>
    <dbReference type="NCBI Taxonomy" id="10029"/>
    <lineage>
        <taxon>Eukaryota</taxon>
        <taxon>Metazoa</taxon>
        <taxon>Chordata</taxon>
        <taxon>Craniata</taxon>
        <taxon>Vertebrata</taxon>
        <taxon>Euteleostomi</taxon>
        <taxon>Mammalia</taxon>
        <taxon>Eutheria</taxon>
        <taxon>Euarchontoglires</taxon>
        <taxon>Glires</taxon>
        <taxon>Rodentia</taxon>
        <taxon>Myomorpha</taxon>
        <taxon>Muroidea</taxon>
        <taxon>Cricetidae</taxon>
        <taxon>Cricetinae</taxon>
        <taxon>Cricetulus</taxon>
    </lineage>
</organism>
<keyword evidence="10" id="KW-0325">Glycoprotein</keyword>
<dbReference type="Pfam" id="PF07562">
    <property type="entry name" value="NCD3G"/>
    <property type="match status" value="1"/>
</dbReference>
<keyword evidence="9 15" id="KW-0675">Receptor</keyword>
<keyword evidence="14" id="KW-1185">Reference proteome</keyword>
<comment type="similarity">
    <text evidence="2">Belongs to the G-protein coupled receptor 3 family.</text>
</comment>
<dbReference type="InterPro" id="IPR017978">
    <property type="entry name" value="GPCR_3_C"/>
</dbReference>